<accession>G0IUT7</accession>
<name>G0IUT7_CYCMS</name>
<keyword evidence="2" id="KW-1185">Reference proteome</keyword>
<dbReference type="eggNOG" id="COG0546">
    <property type="taxonomic scope" value="Bacteria"/>
</dbReference>
<dbReference type="InterPro" id="IPR006439">
    <property type="entry name" value="HAD-SF_hydro_IA"/>
</dbReference>
<reference evidence="2" key="1">
    <citation type="submission" date="2011-07" db="EMBL/GenBank/DDBJ databases">
        <title>The complete genome of Cyclobacterium marinum DSM 745.</title>
        <authorList>
            <person name="Lucas S."/>
            <person name="Han J."/>
            <person name="Lapidus A."/>
            <person name="Bruce D."/>
            <person name="Goodwin L."/>
            <person name="Pitluck S."/>
            <person name="Peters L."/>
            <person name="Kyrpides N."/>
            <person name="Mavromatis K."/>
            <person name="Ivanova N."/>
            <person name="Ovchinnikova G."/>
            <person name="Chertkov O."/>
            <person name="Detter J.C."/>
            <person name="Tapia R."/>
            <person name="Han C."/>
            <person name="Land M."/>
            <person name="Hauser L."/>
            <person name="Markowitz V."/>
            <person name="Cheng J.-F."/>
            <person name="Hugenholtz P."/>
            <person name="Woyke T."/>
            <person name="Wu D."/>
            <person name="Tindall B."/>
            <person name="Schuetze A."/>
            <person name="Brambilla E."/>
            <person name="Klenk H.-P."/>
            <person name="Eisen J.A."/>
        </authorList>
    </citation>
    <scope>NUCLEOTIDE SEQUENCE [LARGE SCALE GENOMIC DNA]</scope>
    <source>
        <strain evidence="2">ATCC 25205 / DSM 745 / LMG 13164 / NCIMB 1802</strain>
    </source>
</reference>
<organism evidence="1 2">
    <name type="scientific">Cyclobacterium marinum (strain ATCC 25205 / DSM 745 / LMG 13164 / NCIMB 1802)</name>
    <name type="common">Flectobacillus marinus</name>
    <dbReference type="NCBI Taxonomy" id="880070"/>
    <lineage>
        <taxon>Bacteria</taxon>
        <taxon>Pseudomonadati</taxon>
        <taxon>Bacteroidota</taxon>
        <taxon>Cytophagia</taxon>
        <taxon>Cytophagales</taxon>
        <taxon>Cyclobacteriaceae</taxon>
        <taxon>Cyclobacterium</taxon>
    </lineage>
</organism>
<proteinExistence type="predicted"/>
<dbReference type="SFLD" id="SFLDG01129">
    <property type="entry name" value="C1.5:_HAD__Beta-PGM__Phosphata"/>
    <property type="match status" value="1"/>
</dbReference>
<dbReference type="NCBIfam" id="TIGR01549">
    <property type="entry name" value="HAD-SF-IA-v1"/>
    <property type="match status" value="1"/>
</dbReference>
<dbReference type="HOGENOM" id="CLU_045011_12_1_10"/>
<dbReference type="Pfam" id="PF00702">
    <property type="entry name" value="Hydrolase"/>
    <property type="match status" value="1"/>
</dbReference>
<evidence type="ECO:0000313" key="2">
    <source>
        <dbReference type="Proteomes" id="UP000001635"/>
    </source>
</evidence>
<dbReference type="EMBL" id="CP002955">
    <property type="protein sequence ID" value="AEL25479.1"/>
    <property type="molecule type" value="Genomic_DNA"/>
</dbReference>
<dbReference type="STRING" id="880070.Cycma_1725"/>
<dbReference type="KEGG" id="cmr:Cycma_1725"/>
<dbReference type="OrthoDB" id="5504491at2"/>
<dbReference type="Proteomes" id="UP000001635">
    <property type="component" value="Chromosome"/>
</dbReference>
<protein>
    <submittedName>
        <fullName evidence="1">HAD-superfamily hydrolase, subfamily IA, variant 1</fullName>
    </submittedName>
</protein>
<dbReference type="AlphaFoldDB" id="G0IUT7"/>
<dbReference type="SUPFAM" id="SSF56784">
    <property type="entry name" value="HAD-like"/>
    <property type="match status" value="1"/>
</dbReference>
<dbReference type="PANTHER" id="PTHR43434:SF19">
    <property type="entry name" value="PHOSPHONOACETALDEHYDE HYDROLASE"/>
    <property type="match status" value="1"/>
</dbReference>
<dbReference type="InterPro" id="IPR023214">
    <property type="entry name" value="HAD_sf"/>
</dbReference>
<dbReference type="PANTHER" id="PTHR43434">
    <property type="entry name" value="PHOSPHOGLYCOLATE PHOSPHATASE"/>
    <property type="match status" value="1"/>
</dbReference>
<dbReference type="Gene3D" id="3.40.50.1000">
    <property type="entry name" value="HAD superfamily/HAD-like"/>
    <property type="match status" value="1"/>
</dbReference>
<dbReference type="RefSeq" id="WP_014019774.1">
    <property type="nucleotide sequence ID" value="NC_015914.1"/>
</dbReference>
<dbReference type="InterPro" id="IPR050155">
    <property type="entry name" value="HAD-like_hydrolase_sf"/>
</dbReference>
<dbReference type="InterPro" id="IPR036412">
    <property type="entry name" value="HAD-like_sf"/>
</dbReference>
<keyword evidence="1" id="KW-0378">Hydrolase</keyword>
<dbReference type="SFLD" id="SFLDS00003">
    <property type="entry name" value="Haloacid_Dehalogenase"/>
    <property type="match status" value="1"/>
</dbReference>
<evidence type="ECO:0000313" key="1">
    <source>
        <dbReference type="EMBL" id="AEL25479.1"/>
    </source>
</evidence>
<gene>
    <name evidence="1" type="ordered locus">Cycma_1725</name>
</gene>
<dbReference type="GO" id="GO:0008967">
    <property type="term" value="F:phosphoglycolate phosphatase activity"/>
    <property type="evidence" value="ECO:0007669"/>
    <property type="project" value="TreeGrafter"/>
</dbReference>
<sequence>MKTPIKLAVFDMAGTTINNNAVVPQLLLKAFLSNGFDQLNLDLVDEKTGYAIPEAIRQILSAHPTYYKALSEAMAEKIYETFKQEIEHHYKAKPDISQIEDAMEVFEALQQLGIKIGLNTNLDRATANLLLKGVGWENHPLIDITVCSDEVAKGRPYPDMILRMMASLGIGSPTEIIKIGDTMVDILEGQQSGCMMSIGITSPRYNYDKLMRANPTHIVSALYEIIPLVTSVFTKIPEENK</sequence>
<dbReference type="GO" id="GO:0005829">
    <property type="term" value="C:cytosol"/>
    <property type="evidence" value="ECO:0007669"/>
    <property type="project" value="TreeGrafter"/>
</dbReference>
<dbReference type="GO" id="GO:0006281">
    <property type="term" value="P:DNA repair"/>
    <property type="evidence" value="ECO:0007669"/>
    <property type="project" value="TreeGrafter"/>
</dbReference>